<evidence type="ECO:0000313" key="2">
    <source>
        <dbReference type="Proteomes" id="UP000253857"/>
    </source>
</evidence>
<comment type="caution">
    <text evidence="1">The sequence shown here is derived from an EMBL/GenBank/DDBJ whole genome shotgun (WGS) entry which is preliminary data.</text>
</comment>
<dbReference type="Proteomes" id="UP000253857">
    <property type="component" value="Unassembled WGS sequence"/>
</dbReference>
<dbReference type="AlphaFoldDB" id="A0A369NFF1"/>
<evidence type="ECO:0000313" key="1">
    <source>
        <dbReference type="EMBL" id="RDB89061.1"/>
    </source>
</evidence>
<accession>A0A369NFF1</accession>
<proteinExistence type="predicted"/>
<reference evidence="1 2" key="1">
    <citation type="journal article" date="2018" name="Elife">
        <title>Discovery and characterization of a prevalent human gut bacterial enzyme sufficient for the inactivation of a family of plant toxins.</title>
        <authorList>
            <person name="Koppel N."/>
            <person name="Bisanz J.E."/>
            <person name="Pandelia M.E."/>
            <person name="Turnbaugh P.J."/>
            <person name="Balskus E.P."/>
        </authorList>
    </citation>
    <scope>NUCLEOTIDE SEQUENCE [LARGE SCALE GENOMIC DNA]</scope>
    <source>
        <strain evidence="1 2">FAA1-1-60AUCSF</strain>
    </source>
</reference>
<name>A0A369NFF1_EGGLN</name>
<protein>
    <submittedName>
        <fullName evidence="1">Uncharacterized protein</fullName>
    </submittedName>
</protein>
<sequence>MMPPTPWQWQFPPCRQWVPSNNRDRDEQVQSILREANEARTAFDEICWNGMLPYVMELMDVIQACETALREFEPRHLDAAKMLVIRKNDDRGYYDDGGNHGI</sequence>
<gene>
    <name evidence="1" type="ORF">C1871_00915</name>
</gene>
<dbReference type="RefSeq" id="WP_035585302.1">
    <property type="nucleotide sequence ID" value="NZ_PPTY01000001.1"/>
</dbReference>
<organism evidence="1 2">
    <name type="scientific">Eggerthella lenta</name>
    <name type="common">Eubacterium lentum</name>
    <dbReference type="NCBI Taxonomy" id="84112"/>
    <lineage>
        <taxon>Bacteria</taxon>
        <taxon>Bacillati</taxon>
        <taxon>Actinomycetota</taxon>
        <taxon>Coriobacteriia</taxon>
        <taxon>Eggerthellales</taxon>
        <taxon>Eggerthellaceae</taxon>
        <taxon>Eggerthella</taxon>
    </lineage>
</organism>
<dbReference type="EMBL" id="PPTY01000001">
    <property type="protein sequence ID" value="RDB89061.1"/>
    <property type="molecule type" value="Genomic_DNA"/>
</dbReference>